<evidence type="ECO:0000256" key="1">
    <source>
        <dbReference type="ARBA" id="ARBA00004613"/>
    </source>
</evidence>
<dbReference type="Pfam" id="PF05922">
    <property type="entry name" value="Inhibitor_I9"/>
    <property type="match status" value="1"/>
</dbReference>
<dbReference type="GO" id="GO:0048731">
    <property type="term" value="P:system development"/>
    <property type="evidence" value="ECO:0007669"/>
    <property type="project" value="UniProtKB-ARBA"/>
</dbReference>
<feature type="domain" description="Inhibitor I9" evidence="14">
    <location>
        <begin position="33"/>
        <end position="107"/>
    </location>
</feature>
<dbReference type="InterPro" id="IPR000209">
    <property type="entry name" value="Peptidase_S8/S53_dom"/>
</dbReference>
<dbReference type="FunFam" id="3.30.70.80:FF:000003">
    <property type="entry name" value="Subtilisin-like protease SBT1.9"/>
    <property type="match status" value="1"/>
</dbReference>
<keyword evidence="5" id="KW-0732">Signal</keyword>
<evidence type="ECO:0000313" key="17">
    <source>
        <dbReference type="Proteomes" id="UP000250235"/>
    </source>
</evidence>
<dbReference type="GO" id="GO:0005576">
    <property type="term" value="C:extracellular region"/>
    <property type="evidence" value="ECO:0007669"/>
    <property type="project" value="UniProtKB-SubCell"/>
</dbReference>
<dbReference type="GO" id="GO:0006508">
    <property type="term" value="P:proteolysis"/>
    <property type="evidence" value="ECO:0007669"/>
    <property type="project" value="UniProtKB-KW"/>
</dbReference>
<evidence type="ECO:0000256" key="4">
    <source>
        <dbReference type="ARBA" id="ARBA00022670"/>
    </source>
</evidence>
<dbReference type="PROSITE" id="PS00138">
    <property type="entry name" value="SUBTILASE_SER"/>
    <property type="match status" value="1"/>
</dbReference>
<feature type="region of interest" description="Disordered" evidence="11">
    <location>
        <begin position="204"/>
        <end position="224"/>
    </location>
</feature>
<feature type="compositionally biased region" description="Basic and acidic residues" evidence="11">
    <location>
        <begin position="204"/>
        <end position="218"/>
    </location>
</feature>
<dbReference type="Proteomes" id="UP000250235">
    <property type="component" value="Unassembled WGS sequence"/>
</dbReference>
<evidence type="ECO:0000256" key="9">
    <source>
        <dbReference type="PIRSR" id="PIRSR615500-1"/>
    </source>
</evidence>
<dbReference type="Gene3D" id="3.30.70.80">
    <property type="entry name" value="Peptidase S8 propeptide/proteinase inhibitor I9"/>
    <property type="match status" value="1"/>
</dbReference>
<dbReference type="FunFam" id="3.40.50.200:FF:000006">
    <property type="entry name" value="Subtilisin-like protease SBT1.5"/>
    <property type="match status" value="1"/>
</dbReference>
<evidence type="ECO:0000256" key="7">
    <source>
        <dbReference type="ARBA" id="ARBA00022825"/>
    </source>
</evidence>
<evidence type="ECO:0000259" key="12">
    <source>
        <dbReference type="Pfam" id="PF00082"/>
    </source>
</evidence>
<keyword evidence="3" id="KW-0964">Secreted</keyword>
<evidence type="ECO:0000256" key="6">
    <source>
        <dbReference type="ARBA" id="ARBA00022801"/>
    </source>
</evidence>
<sequence>MGLKPGIFSSVIWFCATFLVFQAFLVSVLAKKTYIVRVKHHQKPVSYSTHSEWYADHLSSSSPESLLYTYDEAYHGFAAVLDLEEVESLRRLDSVIGVYEDRVYSLHTTRTPEFLGLDVQLSPWTGHGLQELNRALQDVVIGVLDTGVWPESKSFSDVDMPDVPLRWRGECESAHDFNPKIHCNKKLIGARVFSRGYHQMVSSSKKEFQSPRDSDGHGTHTASTAAGSEVANASLFGYARGKARGMATHARLATYKVCWETGCLGSDILAGMDRAIRDGVDVLSLSLGGGSEPYARDTIAIGAFSAMEKGIFVSCSAGNSGPARSSLTNVAPWIMTVGAGSIDRDFPAFAVLGNGKKYTGVSLYSGKGMGKKEVELVYNNGKNSSSNLCLPGSIDPTVVRGRVVLCDRGVNARVEKGLVVRGAGGVGMILANTAESGEELVADAHLLPTVAVGRKVGDKIRQYVKTQKNPTALLGFGGTVVNVKPSPVVAAFSSRGPNTITPQILKPDVIGPGVNILASWSEAVGPTGLEIDIRRSRFNIISGTSMSCPHISGLAALLKAAHPDWSPSAIKSALVTTAYTLDSTGSPLRDAADYSLSTPFAHGSGHVDPQRALSPGLVYDATAQDYISFLCTLNYTLGMIETITKRPNVTCDGRFRDPGQLNYPSFSVVFAKSRVVRYTRELTNVGAAGSVYKVSIETPVDVTVTVKPSSLLFKNVGDKRLFTATFVLKKGANGSLGNGFGSITWSNTQHRVRSPVSFSWIQV</sequence>
<gene>
    <name evidence="16" type="ORF">F511_27086</name>
</gene>
<name>A0A2Z7AIB6_9LAMI</name>
<dbReference type="InterPro" id="IPR041469">
    <property type="entry name" value="Subtilisin-like_FN3"/>
</dbReference>
<dbReference type="FunFam" id="3.50.30.30:FF:000005">
    <property type="entry name" value="subtilisin-like protease SBT1.5"/>
    <property type="match status" value="1"/>
</dbReference>
<protein>
    <recommendedName>
        <fullName evidence="18">Subtilisin-like protease</fullName>
    </recommendedName>
</protein>
<dbReference type="SUPFAM" id="SSF52743">
    <property type="entry name" value="Subtilisin-like"/>
    <property type="match status" value="1"/>
</dbReference>
<dbReference type="InterPro" id="IPR037045">
    <property type="entry name" value="S8pro/Inhibitor_I9_sf"/>
</dbReference>
<reference evidence="16 17" key="1">
    <citation type="journal article" date="2015" name="Proc. Natl. Acad. Sci. U.S.A.">
        <title>The resurrection genome of Boea hygrometrica: A blueprint for survival of dehydration.</title>
        <authorList>
            <person name="Xiao L."/>
            <person name="Yang G."/>
            <person name="Zhang L."/>
            <person name="Yang X."/>
            <person name="Zhao S."/>
            <person name="Ji Z."/>
            <person name="Zhou Q."/>
            <person name="Hu M."/>
            <person name="Wang Y."/>
            <person name="Chen M."/>
            <person name="Xu Y."/>
            <person name="Jin H."/>
            <person name="Xiao X."/>
            <person name="Hu G."/>
            <person name="Bao F."/>
            <person name="Hu Y."/>
            <person name="Wan P."/>
            <person name="Li L."/>
            <person name="Deng X."/>
            <person name="Kuang T."/>
            <person name="Xiang C."/>
            <person name="Zhu J.K."/>
            <person name="Oliver M.J."/>
            <person name="He Y."/>
        </authorList>
    </citation>
    <scope>NUCLEOTIDE SEQUENCE [LARGE SCALE GENOMIC DNA]</scope>
    <source>
        <strain evidence="17">cv. XS01</strain>
    </source>
</reference>
<feature type="domain" description="PA" evidence="13">
    <location>
        <begin position="374"/>
        <end position="460"/>
    </location>
</feature>
<dbReference type="InterPro" id="IPR010259">
    <property type="entry name" value="S8pro/Inhibitor_I9"/>
</dbReference>
<dbReference type="Gene3D" id="3.40.50.200">
    <property type="entry name" value="Peptidase S8/S53 domain"/>
    <property type="match status" value="1"/>
</dbReference>
<dbReference type="InterPro" id="IPR015500">
    <property type="entry name" value="Peptidase_S8_subtilisin-rel"/>
</dbReference>
<evidence type="ECO:0000259" key="15">
    <source>
        <dbReference type="Pfam" id="PF17766"/>
    </source>
</evidence>
<dbReference type="InterPro" id="IPR045051">
    <property type="entry name" value="SBT"/>
</dbReference>
<dbReference type="GO" id="GO:0004252">
    <property type="term" value="F:serine-type endopeptidase activity"/>
    <property type="evidence" value="ECO:0007669"/>
    <property type="project" value="UniProtKB-UniRule"/>
</dbReference>
<organism evidence="16 17">
    <name type="scientific">Dorcoceras hygrometricum</name>
    <dbReference type="NCBI Taxonomy" id="472368"/>
    <lineage>
        <taxon>Eukaryota</taxon>
        <taxon>Viridiplantae</taxon>
        <taxon>Streptophyta</taxon>
        <taxon>Embryophyta</taxon>
        <taxon>Tracheophyta</taxon>
        <taxon>Spermatophyta</taxon>
        <taxon>Magnoliopsida</taxon>
        <taxon>eudicotyledons</taxon>
        <taxon>Gunneridae</taxon>
        <taxon>Pentapetalae</taxon>
        <taxon>asterids</taxon>
        <taxon>lamiids</taxon>
        <taxon>Lamiales</taxon>
        <taxon>Gesneriaceae</taxon>
        <taxon>Didymocarpoideae</taxon>
        <taxon>Trichosporeae</taxon>
        <taxon>Loxocarpinae</taxon>
        <taxon>Dorcoceras</taxon>
    </lineage>
</organism>
<feature type="domain" description="Peptidase S8/S53" evidence="12">
    <location>
        <begin position="138"/>
        <end position="584"/>
    </location>
</feature>
<dbReference type="PRINTS" id="PR00723">
    <property type="entry name" value="SUBTILISIN"/>
</dbReference>
<keyword evidence="6 10" id="KW-0378">Hydrolase</keyword>
<dbReference type="PANTHER" id="PTHR10795">
    <property type="entry name" value="PROPROTEIN CONVERTASE SUBTILISIN/KEXIN"/>
    <property type="match status" value="1"/>
</dbReference>
<keyword evidence="8" id="KW-0325">Glycoprotein</keyword>
<dbReference type="SUPFAM" id="SSF54897">
    <property type="entry name" value="Protease propeptides/inhibitors"/>
    <property type="match status" value="1"/>
</dbReference>
<dbReference type="AlphaFoldDB" id="A0A2Z7AIB6"/>
<keyword evidence="7 10" id="KW-0720">Serine protease</keyword>
<dbReference type="EMBL" id="KV017166">
    <property type="protein sequence ID" value="KZV18984.1"/>
    <property type="molecule type" value="Genomic_DNA"/>
</dbReference>
<evidence type="ECO:0000256" key="3">
    <source>
        <dbReference type="ARBA" id="ARBA00022525"/>
    </source>
</evidence>
<dbReference type="PROSITE" id="PS51892">
    <property type="entry name" value="SUBTILASE"/>
    <property type="match status" value="1"/>
</dbReference>
<evidence type="ECO:0000256" key="11">
    <source>
        <dbReference type="SAM" id="MobiDB-lite"/>
    </source>
</evidence>
<evidence type="ECO:0000259" key="13">
    <source>
        <dbReference type="Pfam" id="PF02225"/>
    </source>
</evidence>
<dbReference type="Pfam" id="PF17766">
    <property type="entry name" value="fn3_6"/>
    <property type="match status" value="1"/>
</dbReference>
<evidence type="ECO:0008006" key="18">
    <source>
        <dbReference type="Google" id="ProtNLM"/>
    </source>
</evidence>
<proteinExistence type="inferred from homology"/>
<keyword evidence="17" id="KW-1185">Reference proteome</keyword>
<comment type="similarity">
    <text evidence="2 10">Belongs to the peptidase S8 family.</text>
</comment>
<dbReference type="Gene3D" id="2.60.40.2310">
    <property type="match status" value="1"/>
</dbReference>
<evidence type="ECO:0000256" key="5">
    <source>
        <dbReference type="ARBA" id="ARBA00022729"/>
    </source>
</evidence>
<feature type="active site" description="Charge relay system" evidence="9 10">
    <location>
        <position position="217"/>
    </location>
</feature>
<evidence type="ECO:0000259" key="14">
    <source>
        <dbReference type="Pfam" id="PF05922"/>
    </source>
</evidence>
<feature type="domain" description="Subtilisin-like protease fibronectin type-III" evidence="15">
    <location>
        <begin position="660"/>
        <end position="757"/>
    </location>
</feature>
<dbReference type="InterPro" id="IPR023828">
    <property type="entry name" value="Peptidase_S8_Ser-AS"/>
</dbReference>
<dbReference type="Pfam" id="PF00082">
    <property type="entry name" value="Peptidase_S8"/>
    <property type="match status" value="1"/>
</dbReference>
<dbReference type="CDD" id="cd02120">
    <property type="entry name" value="PA_subtilisin_like"/>
    <property type="match status" value="1"/>
</dbReference>
<dbReference type="Gene3D" id="3.50.30.30">
    <property type="match status" value="1"/>
</dbReference>
<evidence type="ECO:0000256" key="2">
    <source>
        <dbReference type="ARBA" id="ARBA00011073"/>
    </source>
</evidence>
<accession>A0A2Z7AIB6</accession>
<feature type="active site" description="Charge relay system" evidence="9 10">
    <location>
        <position position="145"/>
    </location>
</feature>
<dbReference type="InterPro" id="IPR036852">
    <property type="entry name" value="Peptidase_S8/S53_dom_sf"/>
</dbReference>
<evidence type="ECO:0000313" key="16">
    <source>
        <dbReference type="EMBL" id="KZV18984.1"/>
    </source>
</evidence>
<comment type="subcellular location">
    <subcellularLocation>
        <location evidence="1">Secreted</location>
    </subcellularLocation>
</comment>
<evidence type="ECO:0000256" key="10">
    <source>
        <dbReference type="PROSITE-ProRule" id="PRU01240"/>
    </source>
</evidence>
<dbReference type="InterPro" id="IPR034197">
    <property type="entry name" value="Peptidases_S8_3"/>
</dbReference>
<keyword evidence="4 10" id="KW-0645">Protease</keyword>
<feature type="active site" description="Charge relay system" evidence="9 10">
    <location>
        <position position="545"/>
    </location>
</feature>
<dbReference type="CDD" id="cd04852">
    <property type="entry name" value="Peptidases_S8_3"/>
    <property type="match status" value="1"/>
</dbReference>
<dbReference type="InterPro" id="IPR003137">
    <property type="entry name" value="PA_domain"/>
</dbReference>
<dbReference type="OrthoDB" id="206201at2759"/>
<dbReference type="Pfam" id="PF02225">
    <property type="entry name" value="PA"/>
    <property type="match status" value="1"/>
</dbReference>
<evidence type="ECO:0000256" key="8">
    <source>
        <dbReference type="ARBA" id="ARBA00023180"/>
    </source>
</evidence>